<protein>
    <recommendedName>
        <fullName evidence="4">DUF3078 domain-containing protein</fullName>
    </recommendedName>
</protein>
<keyword evidence="3" id="KW-1185">Reference proteome</keyword>
<dbReference type="EMBL" id="AP025314">
    <property type="protein sequence ID" value="BDD08799.1"/>
    <property type="molecule type" value="Genomic_DNA"/>
</dbReference>
<organism evidence="2 3">
    <name type="scientific">Fulvitalea axinellae</name>
    <dbReference type="NCBI Taxonomy" id="1182444"/>
    <lineage>
        <taxon>Bacteria</taxon>
        <taxon>Pseudomonadati</taxon>
        <taxon>Bacteroidota</taxon>
        <taxon>Cytophagia</taxon>
        <taxon>Cytophagales</taxon>
        <taxon>Persicobacteraceae</taxon>
        <taxon>Fulvitalea</taxon>
    </lineage>
</organism>
<dbReference type="KEGG" id="fax:FUAX_12310"/>
<reference evidence="2 3" key="1">
    <citation type="submission" date="2021-12" db="EMBL/GenBank/DDBJ databases">
        <title>Genome sequencing of bacteria with rrn-lacking chromosome and rrn-plasmid.</title>
        <authorList>
            <person name="Anda M."/>
            <person name="Iwasaki W."/>
        </authorList>
    </citation>
    <scope>NUCLEOTIDE SEQUENCE [LARGE SCALE GENOMIC DNA]</scope>
    <source>
        <strain evidence="2 3">DSM 100852</strain>
    </source>
</reference>
<accession>A0AAU9CQV1</accession>
<sequence length="432" mass="49602">MWTRSLFLIFFSLVASIGYAQEKKGEKGKEADFIDFDKNLNKEDDVSLDSLSNALGIKKEGDSLQVYYAPEYLVVSKEEFKSALRPSLLDTIYFFAPPAVVNVRVDAEYDSVMLHQTSYDTVNVLLNPKFMIVDKSMTIYPEEREPLWNSGATAALGVTWVTLNNWQKGGNNTFAIDGNVRSYANRKIGKMYFDNTGELAYGYIKDGDIFRKYKDLFKVTALQSMPFARDRWAFSSRIYFKSQLQPGYKFSEKKETDPDTGEEVTKIDKTLLSSFLSPADLEVGIGVSYNVPKKMNLLFSIAKGKMTFVLDDDLSDKGAFGVPKGKHSRGEIGLGFDAQVFKMKPIKNVEYQGNFNFFWAYKKDSKADYNYSSLIRFYFNEHVTLTMDTRIVYDVDQIRGYYDEDLEERPTKILQVRNQLNLTFLMNWKNHS</sequence>
<evidence type="ECO:0008006" key="4">
    <source>
        <dbReference type="Google" id="ProtNLM"/>
    </source>
</evidence>
<dbReference type="Proteomes" id="UP001348817">
    <property type="component" value="Chromosome"/>
</dbReference>
<evidence type="ECO:0000256" key="1">
    <source>
        <dbReference type="SAM" id="SignalP"/>
    </source>
</evidence>
<evidence type="ECO:0000313" key="3">
    <source>
        <dbReference type="Proteomes" id="UP001348817"/>
    </source>
</evidence>
<feature type="signal peptide" evidence="1">
    <location>
        <begin position="1"/>
        <end position="20"/>
    </location>
</feature>
<keyword evidence="1" id="KW-0732">Signal</keyword>
<feature type="chain" id="PRO_5043986757" description="DUF3078 domain-containing protein" evidence="1">
    <location>
        <begin position="21"/>
        <end position="432"/>
    </location>
</feature>
<dbReference type="AlphaFoldDB" id="A0AAU9CQV1"/>
<evidence type="ECO:0000313" key="2">
    <source>
        <dbReference type="EMBL" id="BDD08799.1"/>
    </source>
</evidence>
<gene>
    <name evidence="2" type="ORF">FUAX_12310</name>
</gene>
<proteinExistence type="predicted"/>
<dbReference type="Pfam" id="PF11276">
    <property type="entry name" value="DUF3078"/>
    <property type="match status" value="1"/>
</dbReference>
<name>A0AAU9CQV1_9BACT</name>
<dbReference type="InterPro" id="IPR021428">
    <property type="entry name" value="DUF3078"/>
</dbReference>